<dbReference type="OrthoDB" id="798308at2"/>
<dbReference type="EMBL" id="FOAF01000001">
    <property type="protein sequence ID" value="SEK74438.1"/>
    <property type="molecule type" value="Genomic_DNA"/>
</dbReference>
<evidence type="ECO:0000313" key="2">
    <source>
        <dbReference type="Proteomes" id="UP000199421"/>
    </source>
</evidence>
<dbReference type="AlphaFoldDB" id="A0A1H7JIC7"/>
<organism evidence="1 2">
    <name type="scientific">Olivibacter domesticus</name>
    <name type="common">Pseudosphingobacterium domesticum</name>
    <dbReference type="NCBI Taxonomy" id="407022"/>
    <lineage>
        <taxon>Bacteria</taxon>
        <taxon>Pseudomonadati</taxon>
        <taxon>Bacteroidota</taxon>
        <taxon>Sphingobacteriia</taxon>
        <taxon>Sphingobacteriales</taxon>
        <taxon>Sphingobacteriaceae</taxon>
        <taxon>Olivibacter</taxon>
    </lineage>
</organism>
<reference evidence="2" key="1">
    <citation type="submission" date="2016-10" db="EMBL/GenBank/DDBJ databases">
        <authorList>
            <person name="Varghese N."/>
            <person name="Submissions S."/>
        </authorList>
    </citation>
    <scope>NUCLEOTIDE SEQUENCE [LARGE SCALE GENOMIC DNA]</scope>
    <source>
        <strain evidence="2">DSM 18733</strain>
    </source>
</reference>
<protein>
    <submittedName>
        <fullName evidence="1">Uncharacterized protein</fullName>
    </submittedName>
</protein>
<proteinExistence type="predicted"/>
<keyword evidence="2" id="KW-1185">Reference proteome</keyword>
<dbReference type="Proteomes" id="UP000199421">
    <property type="component" value="Unassembled WGS sequence"/>
</dbReference>
<sequence>MTTITATLHNNKDVKLLQEVLNRFGIAYTINEDTNEYPFTEAELKSFRDTQKAFKEGKIIAKDWSEIQKDLDRAFH</sequence>
<name>A0A1H7JIC7_OLID1</name>
<gene>
    <name evidence="1" type="ORF">SAMN05661044_01030</name>
</gene>
<dbReference type="STRING" id="407022.SAMN05661044_01030"/>
<accession>A0A1H7JIC7</accession>
<evidence type="ECO:0000313" key="1">
    <source>
        <dbReference type="EMBL" id="SEK74438.1"/>
    </source>
</evidence>
<dbReference type="RefSeq" id="WP_093319428.1">
    <property type="nucleotide sequence ID" value="NZ_FOAF01000001.1"/>
</dbReference>